<dbReference type="PANTHER" id="PTHR11207:SF0">
    <property type="entry name" value="RIBONUCLEASE 3"/>
    <property type="match status" value="1"/>
</dbReference>
<evidence type="ECO:0000259" key="7">
    <source>
        <dbReference type="PROSITE" id="PS50142"/>
    </source>
</evidence>
<dbReference type="GO" id="GO:0006364">
    <property type="term" value="P:rRNA processing"/>
    <property type="evidence" value="ECO:0007669"/>
    <property type="project" value="InterPro"/>
</dbReference>
<organism evidence="8">
    <name type="scientific">viral metagenome</name>
    <dbReference type="NCBI Taxonomy" id="1070528"/>
    <lineage>
        <taxon>unclassified sequences</taxon>
        <taxon>metagenomes</taxon>
        <taxon>organismal metagenomes</taxon>
    </lineage>
</organism>
<dbReference type="Pfam" id="PF00636">
    <property type="entry name" value="Ribonuclease_3"/>
    <property type="match status" value="1"/>
</dbReference>
<dbReference type="CDD" id="cd00593">
    <property type="entry name" value="RIBOc"/>
    <property type="match status" value="1"/>
</dbReference>
<dbReference type="AlphaFoldDB" id="A0A6C0KVJ5"/>
<feature type="domain" description="DRBM" evidence="6">
    <location>
        <begin position="219"/>
        <end position="289"/>
    </location>
</feature>
<keyword evidence="5" id="KW-0694">RNA-binding</keyword>
<dbReference type="SMART" id="SM00358">
    <property type="entry name" value="DSRM"/>
    <property type="match status" value="1"/>
</dbReference>
<evidence type="ECO:0000256" key="4">
    <source>
        <dbReference type="ARBA" id="ARBA00022801"/>
    </source>
</evidence>
<protein>
    <recommendedName>
        <fullName evidence="9">RNase III domain-containing protein</fullName>
    </recommendedName>
</protein>
<dbReference type="GO" id="GO:0010468">
    <property type="term" value="P:regulation of gene expression"/>
    <property type="evidence" value="ECO:0007669"/>
    <property type="project" value="TreeGrafter"/>
</dbReference>
<comment type="similarity">
    <text evidence="1">Belongs to the ribonuclease III family.</text>
</comment>
<dbReference type="SMART" id="SM00535">
    <property type="entry name" value="RIBOc"/>
    <property type="match status" value="1"/>
</dbReference>
<dbReference type="PANTHER" id="PTHR11207">
    <property type="entry name" value="RIBONUCLEASE III"/>
    <property type="match status" value="1"/>
</dbReference>
<dbReference type="InterPro" id="IPR000999">
    <property type="entry name" value="RNase_III_dom"/>
</dbReference>
<accession>A0A6C0KVJ5</accession>
<dbReference type="EMBL" id="MN740994">
    <property type="protein sequence ID" value="QHU22002.1"/>
    <property type="molecule type" value="Genomic_DNA"/>
</dbReference>
<dbReference type="PROSITE" id="PS50142">
    <property type="entry name" value="RNASE_3_2"/>
    <property type="match status" value="1"/>
</dbReference>
<name>A0A6C0KVJ5_9ZZZZ</name>
<evidence type="ECO:0000256" key="5">
    <source>
        <dbReference type="ARBA" id="ARBA00022884"/>
    </source>
</evidence>
<dbReference type="Gene3D" id="1.10.1520.10">
    <property type="entry name" value="Ribonuclease III domain"/>
    <property type="match status" value="1"/>
</dbReference>
<evidence type="ECO:0000259" key="6">
    <source>
        <dbReference type="PROSITE" id="PS50137"/>
    </source>
</evidence>
<dbReference type="InterPro" id="IPR036389">
    <property type="entry name" value="RNase_III_sf"/>
</dbReference>
<keyword evidence="4" id="KW-0378">Hydrolase</keyword>
<dbReference type="GO" id="GO:0003725">
    <property type="term" value="F:double-stranded RNA binding"/>
    <property type="evidence" value="ECO:0007669"/>
    <property type="project" value="TreeGrafter"/>
</dbReference>
<dbReference type="SUPFAM" id="SSF69065">
    <property type="entry name" value="RNase III domain-like"/>
    <property type="match status" value="1"/>
</dbReference>
<dbReference type="PROSITE" id="PS50137">
    <property type="entry name" value="DS_RBD"/>
    <property type="match status" value="1"/>
</dbReference>
<keyword evidence="2" id="KW-0540">Nuclease</keyword>
<dbReference type="InterPro" id="IPR011907">
    <property type="entry name" value="RNase_III"/>
</dbReference>
<dbReference type="HAMAP" id="MF_00104">
    <property type="entry name" value="RNase_III"/>
    <property type="match status" value="1"/>
</dbReference>
<evidence type="ECO:0008006" key="9">
    <source>
        <dbReference type="Google" id="ProtNLM"/>
    </source>
</evidence>
<dbReference type="Gene3D" id="3.30.160.20">
    <property type="match status" value="1"/>
</dbReference>
<dbReference type="InterPro" id="IPR014720">
    <property type="entry name" value="dsRBD_dom"/>
</dbReference>
<proteinExistence type="inferred from homology"/>
<evidence type="ECO:0000256" key="1">
    <source>
        <dbReference type="ARBA" id="ARBA00010183"/>
    </source>
</evidence>
<keyword evidence="3" id="KW-0255">Endonuclease</keyword>
<sequence length="300" mass="34130">MDLVISETEQHDDVKLYNPWNPCNKDVPDSEIRRILTAYGVKDAPRSYEIFRQAFVHRSYVDRPEGPSVQNAGEKVIVVPRPDGVMALKLADNEELEHHGDGILQAVTAEYLCLRYPGEGEGFWTSLRSNLVNNKMLGHLAEKIGMDKWLIVSRHVEDLCNGRRNLRILGSMLEAWIGALYRDLVQEDRGKAFARAFEWITCLFETHVDFAKLISQNTNYKDQLLKHYQATYHQPPRYKEVAVEGPLHNRIFTMGVLAPDGSVVEKATARNKKVAEQEASRRALVKFGVISSAAPQREDE</sequence>
<feature type="domain" description="RNase III" evidence="7">
    <location>
        <begin position="32"/>
        <end position="185"/>
    </location>
</feature>
<reference evidence="8" key="1">
    <citation type="journal article" date="2020" name="Nature">
        <title>Giant virus diversity and host interactions through global metagenomics.</title>
        <authorList>
            <person name="Schulz F."/>
            <person name="Roux S."/>
            <person name="Paez-Espino D."/>
            <person name="Jungbluth S."/>
            <person name="Walsh D.A."/>
            <person name="Denef V.J."/>
            <person name="McMahon K.D."/>
            <person name="Konstantinidis K.T."/>
            <person name="Eloe-Fadrosh E.A."/>
            <person name="Kyrpides N.C."/>
            <person name="Woyke T."/>
        </authorList>
    </citation>
    <scope>NUCLEOTIDE SEQUENCE</scope>
    <source>
        <strain evidence="8">GVMAG-S-3300013286-35</strain>
    </source>
</reference>
<evidence type="ECO:0000256" key="3">
    <source>
        <dbReference type="ARBA" id="ARBA00022759"/>
    </source>
</evidence>
<dbReference type="Pfam" id="PF00035">
    <property type="entry name" value="dsrm"/>
    <property type="match status" value="1"/>
</dbReference>
<evidence type="ECO:0000313" key="8">
    <source>
        <dbReference type="EMBL" id="QHU22002.1"/>
    </source>
</evidence>
<dbReference type="CDD" id="cd10845">
    <property type="entry name" value="DSRM_RNAse_III_family"/>
    <property type="match status" value="1"/>
</dbReference>
<dbReference type="GO" id="GO:0004525">
    <property type="term" value="F:ribonuclease III activity"/>
    <property type="evidence" value="ECO:0007669"/>
    <property type="project" value="InterPro"/>
</dbReference>
<evidence type="ECO:0000256" key="2">
    <source>
        <dbReference type="ARBA" id="ARBA00022722"/>
    </source>
</evidence>
<dbReference type="SUPFAM" id="SSF54768">
    <property type="entry name" value="dsRNA-binding domain-like"/>
    <property type="match status" value="1"/>
</dbReference>